<evidence type="ECO:0000256" key="2">
    <source>
        <dbReference type="SAM" id="Phobius"/>
    </source>
</evidence>
<accession>A0A1G2P420</accession>
<organism evidence="3 4">
    <name type="scientific">Candidatus Taylorbacteria bacterium RIFCSPLOWO2_12_FULL_44_15c</name>
    <dbReference type="NCBI Taxonomy" id="1802333"/>
    <lineage>
        <taxon>Bacteria</taxon>
        <taxon>Candidatus Tayloriibacteriota</taxon>
    </lineage>
</organism>
<name>A0A1G2P420_9BACT</name>
<gene>
    <name evidence="3" type="ORF">A3G03_02270</name>
</gene>
<keyword evidence="1" id="KW-0175">Coiled coil</keyword>
<reference evidence="3 4" key="1">
    <citation type="journal article" date="2016" name="Nat. Commun.">
        <title>Thousands of microbial genomes shed light on interconnected biogeochemical processes in an aquifer system.</title>
        <authorList>
            <person name="Anantharaman K."/>
            <person name="Brown C.T."/>
            <person name="Hug L.A."/>
            <person name="Sharon I."/>
            <person name="Castelle C.J."/>
            <person name="Probst A.J."/>
            <person name="Thomas B.C."/>
            <person name="Singh A."/>
            <person name="Wilkins M.J."/>
            <person name="Karaoz U."/>
            <person name="Brodie E.L."/>
            <person name="Williams K.H."/>
            <person name="Hubbard S.S."/>
            <person name="Banfield J.F."/>
        </authorList>
    </citation>
    <scope>NUCLEOTIDE SEQUENCE [LARGE SCALE GENOMIC DNA]</scope>
</reference>
<dbReference type="EMBL" id="MHSL01000032">
    <property type="protein sequence ID" value="OHA43095.1"/>
    <property type="molecule type" value="Genomic_DNA"/>
</dbReference>
<feature type="coiled-coil region" evidence="1">
    <location>
        <begin position="341"/>
        <end position="372"/>
    </location>
</feature>
<dbReference type="Proteomes" id="UP000176355">
    <property type="component" value="Unassembled WGS sequence"/>
</dbReference>
<protein>
    <submittedName>
        <fullName evidence="3">Uncharacterized protein</fullName>
    </submittedName>
</protein>
<sequence length="377" mass="41252">MRTLFKISGRNVLLMTLFAIVIVVFVAPFGLKADDVKVKVVVPGPGSAFIENIPSGTEIVAPSACVTPEFLDRYFHGSASEYDASLSPQARCAQGSMGATLLTALINDIDVGVSAIDDRRARLADTANYLKSFSEVNLDGLSLTAIPAGEIGRRKHRTASGLVMQCLRPGPVSSPVVAVGTPRNYIGSFFDEAPQSALRELPNLIVNYKEFAKIVKSGIGKTEIGKMKRMAQIVQENQKIVSANFILVIGQRRDENNYLSSSFNWALKDGKRNTIKIPFLIKKVLDKFLPDVPSQITAMDMSGTVSLNGVVDGVTLQDYYSDGSDGWLPETDVYGEFLSSIQAHTIKYQKMKSDLKKEKDNLVKQLDTLTKNNFNCN</sequence>
<keyword evidence="2" id="KW-0472">Membrane</keyword>
<evidence type="ECO:0000313" key="3">
    <source>
        <dbReference type="EMBL" id="OHA43095.1"/>
    </source>
</evidence>
<dbReference type="STRING" id="1802333.A3G03_02270"/>
<evidence type="ECO:0000256" key="1">
    <source>
        <dbReference type="SAM" id="Coils"/>
    </source>
</evidence>
<keyword evidence="2" id="KW-1133">Transmembrane helix</keyword>
<dbReference type="AlphaFoldDB" id="A0A1G2P420"/>
<comment type="caution">
    <text evidence="3">The sequence shown here is derived from an EMBL/GenBank/DDBJ whole genome shotgun (WGS) entry which is preliminary data.</text>
</comment>
<keyword evidence="2" id="KW-0812">Transmembrane</keyword>
<evidence type="ECO:0000313" key="4">
    <source>
        <dbReference type="Proteomes" id="UP000176355"/>
    </source>
</evidence>
<proteinExistence type="predicted"/>
<feature type="transmembrane region" description="Helical" evidence="2">
    <location>
        <begin position="12"/>
        <end position="31"/>
    </location>
</feature>